<organism evidence="7 8">
    <name type="scientific">Novipirellula rosea</name>
    <dbReference type="NCBI Taxonomy" id="1031540"/>
    <lineage>
        <taxon>Bacteria</taxon>
        <taxon>Pseudomonadati</taxon>
        <taxon>Planctomycetota</taxon>
        <taxon>Planctomycetia</taxon>
        <taxon>Pirellulales</taxon>
        <taxon>Pirellulaceae</taxon>
        <taxon>Novipirellula</taxon>
    </lineage>
</organism>
<sequence>MDNDDSYWDGKVDGELVDSVPKRVLEQLDMRQLIKRGQQRFNISCSPCHDRVGSGNGMVARRGFKYPPSYHTDRLRQLPLGYVFNVATNGHGEMPSYGDSISTDDRWAIAMYVRTLQFSQYAPKSELDETDLEALQKGGVSFQLQIPEPQNSGVSFQLANEEPQAGSLRHKEAP</sequence>
<dbReference type="Gene3D" id="1.10.760.10">
    <property type="entry name" value="Cytochrome c-like domain"/>
    <property type="match status" value="1"/>
</dbReference>
<protein>
    <recommendedName>
        <fullName evidence="6">Cytochrome c domain-containing protein</fullName>
    </recommendedName>
</protein>
<proteinExistence type="predicted"/>
<keyword evidence="8" id="KW-1185">Reference proteome</keyword>
<dbReference type="PANTHER" id="PTHR40394">
    <property type="entry name" value="LIPOPROTEIN-RELATED"/>
    <property type="match status" value="1"/>
</dbReference>
<name>A0ABP8NMI9_9BACT</name>
<reference evidence="8" key="1">
    <citation type="journal article" date="2019" name="Int. J. Syst. Evol. Microbiol.">
        <title>The Global Catalogue of Microorganisms (GCM) 10K type strain sequencing project: providing services to taxonomists for standard genome sequencing and annotation.</title>
        <authorList>
            <consortium name="The Broad Institute Genomics Platform"/>
            <consortium name="The Broad Institute Genome Sequencing Center for Infectious Disease"/>
            <person name="Wu L."/>
            <person name="Ma J."/>
        </authorList>
    </citation>
    <scope>NUCLEOTIDE SEQUENCE [LARGE SCALE GENOMIC DNA]</scope>
    <source>
        <strain evidence="8">JCM 17759</strain>
    </source>
</reference>
<comment type="caution">
    <text evidence="7">The sequence shown here is derived from an EMBL/GenBank/DDBJ whole genome shotgun (WGS) entry which is preliminary data.</text>
</comment>
<dbReference type="Pfam" id="PF13442">
    <property type="entry name" value="Cytochrome_CBB3"/>
    <property type="match status" value="1"/>
</dbReference>
<dbReference type="PROSITE" id="PS51007">
    <property type="entry name" value="CYTC"/>
    <property type="match status" value="1"/>
</dbReference>
<dbReference type="InterPro" id="IPR036909">
    <property type="entry name" value="Cyt_c-like_dom_sf"/>
</dbReference>
<dbReference type="SUPFAM" id="SSF46626">
    <property type="entry name" value="Cytochrome c"/>
    <property type="match status" value="1"/>
</dbReference>
<feature type="domain" description="Cytochrome c" evidence="6">
    <location>
        <begin position="32"/>
        <end position="117"/>
    </location>
</feature>
<evidence type="ECO:0000256" key="3">
    <source>
        <dbReference type="ARBA" id="ARBA00023004"/>
    </source>
</evidence>
<evidence type="ECO:0000256" key="2">
    <source>
        <dbReference type="ARBA" id="ARBA00022723"/>
    </source>
</evidence>
<keyword evidence="2 4" id="KW-0479">Metal-binding</keyword>
<dbReference type="Proteomes" id="UP001500840">
    <property type="component" value="Unassembled WGS sequence"/>
</dbReference>
<keyword evidence="3 4" id="KW-0408">Iron</keyword>
<dbReference type="PANTHER" id="PTHR40394:SF2">
    <property type="entry name" value="QUINOL:CYTOCHROME C OXIDOREDUCTASE MEMBRANE PROTEIN"/>
    <property type="match status" value="1"/>
</dbReference>
<feature type="region of interest" description="Disordered" evidence="5">
    <location>
        <begin position="151"/>
        <end position="174"/>
    </location>
</feature>
<gene>
    <name evidence="7" type="ORF">GCM10023156_58700</name>
</gene>
<evidence type="ECO:0000313" key="7">
    <source>
        <dbReference type="EMBL" id="GAA4468037.1"/>
    </source>
</evidence>
<evidence type="ECO:0000256" key="4">
    <source>
        <dbReference type="PROSITE-ProRule" id="PRU00433"/>
    </source>
</evidence>
<accession>A0ABP8NMI9</accession>
<evidence type="ECO:0000259" key="6">
    <source>
        <dbReference type="PROSITE" id="PS51007"/>
    </source>
</evidence>
<dbReference type="InterPro" id="IPR009056">
    <property type="entry name" value="Cyt_c-like_dom"/>
</dbReference>
<evidence type="ECO:0000256" key="1">
    <source>
        <dbReference type="ARBA" id="ARBA00022617"/>
    </source>
</evidence>
<keyword evidence="1 4" id="KW-0349">Heme</keyword>
<dbReference type="EMBL" id="BAABGA010000091">
    <property type="protein sequence ID" value="GAA4468037.1"/>
    <property type="molecule type" value="Genomic_DNA"/>
</dbReference>
<evidence type="ECO:0000313" key="8">
    <source>
        <dbReference type="Proteomes" id="UP001500840"/>
    </source>
</evidence>
<evidence type="ECO:0000256" key="5">
    <source>
        <dbReference type="SAM" id="MobiDB-lite"/>
    </source>
</evidence>